<name>A0AAW1I8P5_POPJA</name>
<evidence type="ECO:0000313" key="2">
    <source>
        <dbReference type="EMBL" id="KAK9685509.1"/>
    </source>
</evidence>
<evidence type="ECO:0000313" key="3">
    <source>
        <dbReference type="Proteomes" id="UP001458880"/>
    </source>
</evidence>
<gene>
    <name evidence="2" type="ORF">QE152_g37989</name>
</gene>
<evidence type="ECO:0000259" key="1">
    <source>
        <dbReference type="Pfam" id="PF21788"/>
    </source>
</evidence>
<dbReference type="InterPro" id="IPR048366">
    <property type="entry name" value="TNP-like_GBD"/>
</dbReference>
<accession>A0AAW1I8P5</accession>
<keyword evidence="3" id="KW-1185">Reference proteome</keyword>
<dbReference type="Proteomes" id="UP001458880">
    <property type="component" value="Unassembled WGS sequence"/>
</dbReference>
<organism evidence="2 3">
    <name type="scientific">Popillia japonica</name>
    <name type="common">Japanese beetle</name>
    <dbReference type="NCBI Taxonomy" id="7064"/>
    <lineage>
        <taxon>Eukaryota</taxon>
        <taxon>Metazoa</taxon>
        <taxon>Ecdysozoa</taxon>
        <taxon>Arthropoda</taxon>
        <taxon>Hexapoda</taxon>
        <taxon>Insecta</taxon>
        <taxon>Pterygota</taxon>
        <taxon>Neoptera</taxon>
        <taxon>Endopterygota</taxon>
        <taxon>Coleoptera</taxon>
        <taxon>Polyphaga</taxon>
        <taxon>Scarabaeiformia</taxon>
        <taxon>Scarabaeidae</taxon>
        <taxon>Rutelinae</taxon>
        <taxon>Popillia</taxon>
    </lineage>
</organism>
<feature type="domain" description="Transposable element P transposase-like GTP-binding insertion" evidence="1">
    <location>
        <begin position="36"/>
        <end position="156"/>
    </location>
</feature>
<proteinExistence type="predicted"/>
<sequence length="171" mass="19283">MMVAESRSNALQQGKTVAKNVIIVDENIVIPLYDPHLVKSLTNNLLTKDLQYMQDGVNKTAKWSHIQDAYYIDLSGKLRNMPKLTDMHVLPSKLKKMKVSTCTQVFSQNIASTIDLMARTICDNRDGKTKMTEDAEDTADLCSFLDELFDSMNADTSKEMTGKILRRAVTF</sequence>
<comment type="caution">
    <text evidence="2">The sequence shown here is derived from an EMBL/GenBank/DDBJ whole genome shotgun (WGS) entry which is preliminary data.</text>
</comment>
<dbReference type="AlphaFoldDB" id="A0AAW1I8P5"/>
<reference evidence="2 3" key="1">
    <citation type="journal article" date="2024" name="BMC Genomics">
        <title>De novo assembly and annotation of Popillia japonica's genome with initial clues to its potential as an invasive pest.</title>
        <authorList>
            <person name="Cucini C."/>
            <person name="Boschi S."/>
            <person name="Funari R."/>
            <person name="Cardaioli E."/>
            <person name="Iannotti N."/>
            <person name="Marturano G."/>
            <person name="Paoli F."/>
            <person name="Bruttini M."/>
            <person name="Carapelli A."/>
            <person name="Frati F."/>
            <person name="Nardi F."/>
        </authorList>
    </citation>
    <scope>NUCLEOTIDE SEQUENCE [LARGE SCALE GENOMIC DNA]</scope>
    <source>
        <strain evidence="2">DMR45628</strain>
    </source>
</reference>
<dbReference type="Pfam" id="PF21788">
    <property type="entry name" value="TNP-like_GBD"/>
    <property type="match status" value="1"/>
</dbReference>
<protein>
    <recommendedName>
        <fullName evidence="1">Transposable element P transposase-like GTP-binding insertion domain-containing protein</fullName>
    </recommendedName>
</protein>
<dbReference type="EMBL" id="JASPKY010000773">
    <property type="protein sequence ID" value="KAK9685509.1"/>
    <property type="molecule type" value="Genomic_DNA"/>
</dbReference>